<evidence type="ECO:0000259" key="2">
    <source>
        <dbReference type="Pfam" id="PF25781"/>
    </source>
</evidence>
<keyword evidence="4" id="KW-1185">Reference proteome</keyword>
<dbReference type="STRING" id="215637.A0A4P9ZUR8"/>
<dbReference type="Pfam" id="PF25781">
    <property type="entry name" value="TPR_TEX10"/>
    <property type="match status" value="1"/>
</dbReference>
<sequence>MAQLLPIYLDMLRIETPAGETPAGASQRGPAGAINSADQRVGGAPLGHPGAIWSQSHSLSNPFAALGLFGEDLAQSLQSTPSAQSRKEAHSSSAPALIDSHTILRVLWRSDSRIHEFTNNPQSELCQLLKHMMVYFPFGRDLVKTPNPKTSSIYQDMNSAVCELIALFIAAQSPANAPPAPSQVSGKLSKLRKDVQLWAQFNLDYILTQLGAGPLGPPRSTTPQKRRASAYPDDSSENRPASPLFEPKNFLAVLPAIWRLQKSLGPAESKALWEGLLTYYHAHNARSPAKHVALGYLARLFEIQTYTAASPTSALASGSSLGEFNVLPLASLEKWLLSLPKLLWELKTGHSTSSSTIVRVLTLALKRYTPHLSPGFSSQLQLTLVPFFYIEMPNRGAMFGPFVSLSGELQRAVVDLLHYCPDLEPRTLAALNVCLKEKSTVILADVYSYIHDSLGLPLAVEKPTSA</sequence>
<evidence type="ECO:0000313" key="4">
    <source>
        <dbReference type="Proteomes" id="UP000268162"/>
    </source>
</evidence>
<evidence type="ECO:0000256" key="1">
    <source>
        <dbReference type="SAM" id="MobiDB-lite"/>
    </source>
</evidence>
<accession>A0A4P9ZUR8</accession>
<dbReference type="InterPro" id="IPR057949">
    <property type="entry name" value="TPR_TEX10"/>
</dbReference>
<proteinExistence type="predicted"/>
<dbReference type="EMBL" id="ML002634">
    <property type="protein sequence ID" value="RKP36552.1"/>
    <property type="molecule type" value="Genomic_DNA"/>
</dbReference>
<reference evidence="4" key="1">
    <citation type="journal article" date="2018" name="Nat. Microbiol.">
        <title>Leveraging single-cell genomics to expand the fungal tree of life.</title>
        <authorList>
            <person name="Ahrendt S.R."/>
            <person name="Quandt C.A."/>
            <person name="Ciobanu D."/>
            <person name="Clum A."/>
            <person name="Salamov A."/>
            <person name="Andreopoulos B."/>
            <person name="Cheng J.F."/>
            <person name="Woyke T."/>
            <person name="Pelin A."/>
            <person name="Henrissat B."/>
            <person name="Reynolds N.K."/>
            <person name="Benny G.L."/>
            <person name="Smith M.E."/>
            <person name="James T.Y."/>
            <person name="Grigoriev I.V."/>
        </authorList>
    </citation>
    <scope>NUCLEOTIDE SEQUENCE [LARGE SCALE GENOMIC DNA]</scope>
    <source>
        <strain evidence="4">RSA 468</strain>
    </source>
</reference>
<feature type="region of interest" description="Disordered" evidence="1">
    <location>
        <begin position="19"/>
        <end position="47"/>
    </location>
</feature>
<evidence type="ECO:0000313" key="3">
    <source>
        <dbReference type="EMBL" id="RKP36552.1"/>
    </source>
</evidence>
<dbReference type="AlphaFoldDB" id="A0A4P9ZUR8"/>
<organism evidence="3 4">
    <name type="scientific">Dimargaris cristalligena</name>
    <dbReference type="NCBI Taxonomy" id="215637"/>
    <lineage>
        <taxon>Eukaryota</taxon>
        <taxon>Fungi</taxon>
        <taxon>Fungi incertae sedis</taxon>
        <taxon>Zoopagomycota</taxon>
        <taxon>Kickxellomycotina</taxon>
        <taxon>Dimargaritomycetes</taxon>
        <taxon>Dimargaritales</taxon>
        <taxon>Dimargaritaceae</taxon>
        <taxon>Dimargaris</taxon>
    </lineage>
</organism>
<name>A0A4P9ZUR8_9FUNG</name>
<feature type="domain" description="TEX10-like TPR repeats" evidence="2">
    <location>
        <begin position="332"/>
        <end position="437"/>
    </location>
</feature>
<protein>
    <recommendedName>
        <fullName evidence="2">TEX10-like TPR repeats domain-containing protein</fullName>
    </recommendedName>
</protein>
<dbReference type="Proteomes" id="UP000268162">
    <property type="component" value="Unassembled WGS sequence"/>
</dbReference>
<gene>
    <name evidence="3" type="ORF">BJ085DRAFT_29090</name>
</gene>
<feature type="region of interest" description="Disordered" evidence="1">
    <location>
        <begin position="214"/>
        <end position="243"/>
    </location>
</feature>